<evidence type="ECO:0000313" key="3">
    <source>
        <dbReference type="Proteomes" id="UP001221142"/>
    </source>
</evidence>
<organism evidence="2 3">
    <name type="scientific">Roridomyces roridus</name>
    <dbReference type="NCBI Taxonomy" id="1738132"/>
    <lineage>
        <taxon>Eukaryota</taxon>
        <taxon>Fungi</taxon>
        <taxon>Dikarya</taxon>
        <taxon>Basidiomycota</taxon>
        <taxon>Agaricomycotina</taxon>
        <taxon>Agaricomycetes</taxon>
        <taxon>Agaricomycetidae</taxon>
        <taxon>Agaricales</taxon>
        <taxon>Marasmiineae</taxon>
        <taxon>Mycenaceae</taxon>
        <taxon>Roridomyces</taxon>
    </lineage>
</organism>
<dbReference type="EMBL" id="JARKIF010000011">
    <property type="protein sequence ID" value="KAJ7626856.1"/>
    <property type="molecule type" value="Genomic_DNA"/>
</dbReference>
<proteinExistence type="predicted"/>
<gene>
    <name evidence="2" type="ORF">FB45DRAFT_868134</name>
</gene>
<reference evidence="2" key="1">
    <citation type="submission" date="2023-03" db="EMBL/GenBank/DDBJ databases">
        <title>Massive genome expansion in bonnet fungi (Mycena s.s.) driven by repeated elements and novel gene families across ecological guilds.</title>
        <authorList>
            <consortium name="Lawrence Berkeley National Laboratory"/>
            <person name="Harder C.B."/>
            <person name="Miyauchi S."/>
            <person name="Viragh M."/>
            <person name="Kuo A."/>
            <person name="Thoen E."/>
            <person name="Andreopoulos B."/>
            <person name="Lu D."/>
            <person name="Skrede I."/>
            <person name="Drula E."/>
            <person name="Henrissat B."/>
            <person name="Morin E."/>
            <person name="Kohler A."/>
            <person name="Barry K."/>
            <person name="LaButti K."/>
            <person name="Morin E."/>
            <person name="Salamov A."/>
            <person name="Lipzen A."/>
            <person name="Mereny Z."/>
            <person name="Hegedus B."/>
            <person name="Baldrian P."/>
            <person name="Stursova M."/>
            <person name="Weitz H."/>
            <person name="Taylor A."/>
            <person name="Grigoriev I.V."/>
            <person name="Nagy L.G."/>
            <person name="Martin F."/>
            <person name="Kauserud H."/>
        </authorList>
    </citation>
    <scope>NUCLEOTIDE SEQUENCE</scope>
    <source>
        <strain evidence="2">9284</strain>
    </source>
</reference>
<accession>A0AAD7FJ46</accession>
<name>A0AAD7FJ46_9AGAR</name>
<evidence type="ECO:0000256" key="1">
    <source>
        <dbReference type="SAM" id="MobiDB-lite"/>
    </source>
</evidence>
<dbReference type="AlphaFoldDB" id="A0AAD7FJ46"/>
<evidence type="ECO:0000313" key="2">
    <source>
        <dbReference type="EMBL" id="KAJ7626856.1"/>
    </source>
</evidence>
<sequence length="241" mass="27290">MADAADHAHDEDHSRREKIQGFIKGELLKGKDELTKGKLKLENSLGPGPLTHGPLSWHPVAGFAGKWFAEKKGLGKLIILRRRRIDVPIRRSIGRSSSGSTRMSSGWSSRRNGTLLRSGRLDLTTRLCGKPARWAIFQMREKQPAYNLITNNCQIYALKLLDAIQVGKHREFATSEAIKSPSKVVSQAEELPDDDHEKEWQEGTTPRQLAGERPTMSARTRWVMKQNTTHVDNRHSFWHQA</sequence>
<comment type="caution">
    <text evidence="2">The sequence shown here is derived from an EMBL/GenBank/DDBJ whole genome shotgun (WGS) entry which is preliminary data.</text>
</comment>
<dbReference type="Proteomes" id="UP001221142">
    <property type="component" value="Unassembled WGS sequence"/>
</dbReference>
<keyword evidence="3" id="KW-1185">Reference proteome</keyword>
<protein>
    <submittedName>
        <fullName evidence="2">Uncharacterized protein</fullName>
    </submittedName>
</protein>
<feature type="region of interest" description="Disordered" evidence="1">
    <location>
        <begin position="176"/>
        <end position="217"/>
    </location>
</feature>